<protein>
    <submittedName>
        <fullName evidence="2">Uncharacterized protein</fullName>
    </submittedName>
</protein>
<feature type="region of interest" description="Disordered" evidence="1">
    <location>
        <begin position="73"/>
        <end position="112"/>
    </location>
</feature>
<dbReference type="EMBL" id="JAODNV010000015">
    <property type="protein sequence ID" value="MCT8991403.1"/>
    <property type="molecule type" value="Genomic_DNA"/>
</dbReference>
<dbReference type="RefSeq" id="WP_261516327.1">
    <property type="nucleotide sequence ID" value="NZ_JAODNV010000015.1"/>
</dbReference>
<evidence type="ECO:0000313" key="2">
    <source>
        <dbReference type="EMBL" id="MCT8991403.1"/>
    </source>
</evidence>
<name>A0A9X3B7A3_9HYPH</name>
<reference evidence="2" key="1">
    <citation type="submission" date="2022-08" db="EMBL/GenBank/DDBJ databases">
        <title>Chelativorans sichuanense sp. nov., a paraffin oil-degrading bacterium isolated from a mixture of oil-based drill cuttings and paddy soil.</title>
        <authorList>
            <person name="Yu J."/>
            <person name="Liu H."/>
            <person name="Chen Q."/>
        </authorList>
    </citation>
    <scope>NUCLEOTIDE SEQUENCE</scope>
    <source>
        <strain evidence="2">SCAU 2101</strain>
    </source>
</reference>
<proteinExistence type="predicted"/>
<evidence type="ECO:0000256" key="1">
    <source>
        <dbReference type="SAM" id="MobiDB-lite"/>
    </source>
</evidence>
<dbReference type="Proteomes" id="UP001149009">
    <property type="component" value="Unassembled WGS sequence"/>
</dbReference>
<comment type="caution">
    <text evidence="2">The sequence shown here is derived from an EMBL/GenBank/DDBJ whole genome shotgun (WGS) entry which is preliminary data.</text>
</comment>
<dbReference type="AlphaFoldDB" id="A0A9X3B7A3"/>
<gene>
    <name evidence="2" type="ORF">NYR54_14050</name>
</gene>
<evidence type="ECO:0000313" key="3">
    <source>
        <dbReference type="Proteomes" id="UP001149009"/>
    </source>
</evidence>
<accession>A0A9X3B7A3</accession>
<organism evidence="2 3">
    <name type="scientific">Chelativorans petroleitrophicus</name>
    <dbReference type="NCBI Taxonomy" id="2975484"/>
    <lineage>
        <taxon>Bacteria</taxon>
        <taxon>Pseudomonadati</taxon>
        <taxon>Pseudomonadota</taxon>
        <taxon>Alphaproteobacteria</taxon>
        <taxon>Hyphomicrobiales</taxon>
        <taxon>Phyllobacteriaceae</taxon>
        <taxon>Chelativorans</taxon>
    </lineage>
</organism>
<keyword evidence="3" id="KW-1185">Reference proteome</keyword>
<sequence>MGVLVVSTLRPIVLVITLAVCPAHASSILVLKPSSAGDAPSVVAIEPAEALSSIGMAGEAAVVNGTTAAVKRQSARDPLPLRGGIDVPTHEHGAELTEASGTLPTEDVMRVQ</sequence>